<feature type="compositionally biased region" description="Basic residues" evidence="1">
    <location>
        <begin position="33"/>
        <end position="42"/>
    </location>
</feature>
<accession>S4W169</accession>
<dbReference type="Proteomes" id="UP000204584">
    <property type="component" value="Segment"/>
</dbReference>
<evidence type="ECO:0008006" key="4">
    <source>
        <dbReference type="Google" id="ProtNLM"/>
    </source>
</evidence>
<feature type="region of interest" description="Disordered" evidence="1">
    <location>
        <begin position="1"/>
        <end position="45"/>
    </location>
</feature>
<dbReference type="EMBL" id="KC977571">
    <property type="protein sequence ID" value="AGO83870.1"/>
    <property type="molecule type" value="Genomic_DNA"/>
</dbReference>
<gene>
    <name evidence="2" type="ORF">psal_cds_282</name>
</gene>
<protein>
    <recommendedName>
        <fullName evidence="4">MYM-type domain-containing protein</fullName>
    </recommendedName>
</protein>
<proteinExistence type="predicted"/>
<sequence length="522" mass="55389">MTDRGPQRQLLDEATGPLAGDKRKHAADSTAKAPRKRGRRSKKEIEEAAAALAGAAKTAGGGAGAIETEADALAARRAHQKTLSLNSLYGDAAKPDTREFMHVNMGHALMRRDDVFYLHPLSERCLIQRGSVPCPDPSRATVYRNTLDIRASGPCMHCDRECTAGRVPLPRAYDSRTRAYAVWGNFCSFPCAMAYQLDHGAGVYDTPHVLVLIHKMAAEVWGREGLVSPAPPRFCLRKFGGAVDPEDIEAVSERQYHNIVEAPFISWGMMVECKTVDVVGRAVKRLIAPEPCVAAAATANINNRTTLGVAAVEVSSVSRAAPEVLLGLNDFGARRRRGGACDPGAMARTDAGGDATGGVLLGDGDKDDAEKEADEPRAIDLCVLADREDDGTESDTYDRISRAFNLRGLPPHDPHMEHPGALCRAGGVDGISASAGRRDAERRAERGISLLGTTRAAPSGMPPYAVPVAADTGAGVADEADPEAMGGSRWERFLQSRLASSAHPVDSGSAEAAPPPSPPQSP</sequence>
<name>S4W169_9VIRU</name>
<evidence type="ECO:0000313" key="2">
    <source>
        <dbReference type="EMBL" id="AGO83870.1"/>
    </source>
</evidence>
<dbReference type="KEGG" id="vg:16605657"/>
<dbReference type="RefSeq" id="YP_008436935.1">
    <property type="nucleotide sequence ID" value="NC_022098.1"/>
</dbReference>
<organism evidence="2 3">
    <name type="scientific">Pandoravirus salinus</name>
    <dbReference type="NCBI Taxonomy" id="1349410"/>
    <lineage>
        <taxon>Viruses</taxon>
        <taxon>Pandoravirus</taxon>
    </lineage>
</organism>
<feature type="compositionally biased region" description="Pro residues" evidence="1">
    <location>
        <begin position="513"/>
        <end position="522"/>
    </location>
</feature>
<keyword evidence="3" id="KW-1185">Reference proteome</keyword>
<dbReference type="GeneID" id="16605657"/>
<reference evidence="2 3" key="1">
    <citation type="journal article" date="2013" name="Science">
        <title>Pandoraviruses: amoeba viruses with genomes up to 2.5 Mb reaching that of parasitic eukaryotes.</title>
        <authorList>
            <person name="Philippe N."/>
            <person name="Legendre M."/>
            <person name="Doutre G."/>
            <person name="Coute Y."/>
            <person name="Poirot O."/>
            <person name="Lescot M."/>
            <person name="Arslan D."/>
            <person name="Seltzer V."/>
            <person name="Bertaux L."/>
            <person name="Bruley C."/>
            <person name="Garin J."/>
            <person name="Claverie J.M."/>
            <person name="Abergel C."/>
        </authorList>
    </citation>
    <scope>NUCLEOTIDE SEQUENCE [LARGE SCALE GENOMIC DNA]</scope>
</reference>
<feature type="region of interest" description="Disordered" evidence="1">
    <location>
        <begin position="475"/>
        <end position="522"/>
    </location>
</feature>
<evidence type="ECO:0000313" key="3">
    <source>
        <dbReference type="Proteomes" id="UP000204584"/>
    </source>
</evidence>
<evidence type="ECO:0000256" key="1">
    <source>
        <dbReference type="SAM" id="MobiDB-lite"/>
    </source>
</evidence>